<evidence type="ECO:0000256" key="2">
    <source>
        <dbReference type="SAM" id="MobiDB-lite"/>
    </source>
</evidence>
<feature type="region of interest" description="Disordered" evidence="2">
    <location>
        <begin position="949"/>
        <end position="1002"/>
    </location>
</feature>
<evidence type="ECO:0000256" key="1">
    <source>
        <dbReference type="PROSITE-ProRule" id="PRU00325"/>
    </source>
</evidence>
<dbReference type="PROSITE" id="PS50966">
    <property type="entry name" value="ZF_SWIM"/>
    <property type="match status" value="1"/>
</dbReference>
<gene>
    <name evidence="4" type="ORF">M422DRAFT_780303</name>
</gene>
<keyword evidence="1" id="KW-0863">Zinc-finger</keyword>
<dbReference type="AlphaFoldDB" id="A0A0C9VTT3"/>
<keyword evidence="5" id="KW-1185">Reference proteome</keyword>
<name>A0A0C9VTT3_SPHS4</name>
<organism evidence="4 5">
    <name type="scientific">Sphaerobolus stellatus (strain SS14)</name>
    <dbReference type="NCBI Taxonomy" id="990650"/>
    <lineage>
        <taxon>Eukaryota</taxon>
        <taxon>Fungi</taxon>
        <taxon>Dikarya</taxon>
        <taxon>Basidiomycota</taxon>
        <taxon>Agaricomycotina</taxon>
        <taxon>Agaricomycetes</taxon>
        <taxon>Phallomycetidae</taxon>
        <taxon>Geastrales</taxon>
        <taxon>Sphaerobolaceae</taxon>
        <taxon>Sphaerobolus</taxon>
    </lineage>
</organism>
<dbReference type="OrthoDB" id="2422225at2759"/>
<dbReference type="GO" id="GO:0008270">
    <property type="term" value="F:zinc ion binding"/>
    <property type="evidence" value="ECO:0007669"/>
    <property type="project" value="UniProtKB-KW"/>
</dbReference>
<dbReference type="HOGENOM" id="CLU_007844_0_1_1"/>
<evidence type="ECO:0000313" key="4">
    <source>
        <dbReference type="EMBL" id="KIJ41571.1"/>
    </source>
</evidence>
<dbReference type="Proteomes" id="UP000054279">
    <property type="component" value="Unassembled WGS sequence"/>
</dbReference>
<dbReference type="InterPro" id="IPR007527">
    <property type="entry name" value="Znf_SWIM"/>
</dbReference>
<reference evidence="4 5" key="1">
    <citation type="submission" date="2014-06" db="EMBL/GenBank/DDBJ databases">
        <title>Evolutionary Origins and Diversification of the Mycorrhizal Mutualists.</title>
        <authorList>
            <consortium name="DOE Joint Genome Institute"/>
            <consortium name="Mycorrhizal Genomics Consortium"/>
            <person name="Kohler A."/>
            <person name="Kuo A."/>
            <person name="Nagy L.G."/>
            <person name="Floudas D."/>
            <person name="Copeland A."/>
            <person name="Barry K.W."/>
            <person name="Cichocki N."/>
            <person name="Veneault-Fourrey C."/>
            <person name="LaButti K."/>
            <person name="Lindquist E.A."/>
            <person name="Lipzen A."/>
            <person name="Lundell T."/>
            <person name="Morin E."/>
            <person name="Murat C."/>
            <person name="Riley R."/>
            <person name="Ohm R."/>
            <person name="Sun H."/>
            <person name="Tunlid A."/>
            <person name="Henrissat B."/>
            <person name="Grigoriev I.V."/>
            <person name="Hibbett D.S."/>
            <person name="Martin F."/>
        </authorList>
    </citation>
    <scope>NUCLEOTIDE SEQUENCE [LARGE SCALE GENOMIC DNA]</scope>
    <source>
        <strain evidence="4 5">SS14</strain>
    </source>
</reference>
<dbReference type="EMBL" id="KN837136">
    <property type="protein sequence ID" value="KIJ41571.1"/>
    <property type="molecule type" value="Genomic_DNA"/>
</dbReference>
<feature type="compositionally biased region" description="Polar residues" evidence="2">
    <location>
        <begin position="12"/>
        <end position="39"/>
    </location>
</feature>
<keyword evidence="1" id="KW-0862">Zinc</keyword>
<evidence type="ECO:0000259" key="3">
    <source>
        <dbReference type="PROSITE" id="PS50966"/>
    </source>
</evidence>
<feature type="compositionally biased region" description="Low complexity" evidence="2">
    <location>
        <begin position="990"/>
        <end position="1002"/>
    </location>
</feature>
<dbReference type="Pfam" id="PF04434">
    <property type="entry name" value="SWIM"/>
    <property type="match status" value="1"/>
</dbReference>
<accession>A0A0C9VTT3</accession>
<protein>
    <recommendedName>
        <fullName evidence="3">SWIM-type domain-containing protein</fullName>
    </recommendedName>
</protein>
<feature type="domain" description="SWIM-type" evidence="3">
    <location>
        <begin position="746"/>
        <end position="781"/>
    </location>
</feature>
<proteinExistence type="predicted"/>
<feature type="region of interest" description="Disordered" evidence="2">
    <location>
        <begin position="1"/>
        <end position="39"/>
    </location>
</feature>
<keyword evidence="1" id="KW-0479">Metal-binding</keyword>
<evidence type="ECO:0000313" key="5">
    <source>
        <dbReference type="Proteomes" id="UP000054279"/>
    </source>
</evidence>
<sequence length="1002" mass="113161">MHDPRHLFEEGCNSSTQSEDFHLSHTSLSSPATIPMSNSEPSSFVRNLMNTLNMSTIPAHPTQNVMQRGGDIQIELANLYLNDNQVYRIRTIYQSGENFQQLFTESVMDQKAAKTVLGVQGLDVMQLKEKDLKDLGNRWSKRWSTKNGQGHNQKERVLLQCQCGSSSEARKARDDAKKAKQGLPVNTQNWSRKMPYDFTGCLAHIDVMYSQTSSCILHIAGIIVHDESCDNQEMQCLPPIPLHPHVWKIALKQIHEGASITAIRSNNRHLYESQLYEGQKGLDPEMANVRYLFLPQDSSRLYRMQARTQGVDLLQPPEINVDGWLDPQSPQYKPELVQAIFHYKARRQPSDRFKICIHTEDMKAAAWKYVHGGQLILDGTFGICDSRLLLFIGMGIDEKRHGVPVVLFLFSAPTGSQATHAGYDTDILTELLRSWVLELGKGINSKKTAFCPKVAITDTNTKERGALVAVWPSIWLLLCKFHTRMCWANKRKTLIKMGNSVDYFKEQIMARLRVLDRSLIMTEEYPMACKLVEEEWNYLTIMSTNPNTSASAKNGLTYLKYLTTTWLVEPLWKSWSQHGRNEAAKILGVPIKNVAPTTNHLESFNGVLKKKYIRSFQKGRHRIRFDLLVFLLVTRVLPGIFQQRKAESQYYDWLSQRFVQNVGGRDLVQERDSRLQEKNSQHQSVTQSPFEFTWWIPDGQTNGEDGVAHIIKNKRIGNIRWLGPYTITASCASSLEDMRLVEHKRYTLLMNYYGWATCSCPAFENNGYACKHLWAFRFAVTHMKTPYAFIFPDSQEQAQQIFTTLFIPATGTSIPNRTEPPKMVDSPSLPPPLSNDTAQGVNEIVETFGEEEVLEDLDESANPTGEEVLIEQITVEGESKVAINHQRTARLSHEVLSVLPKLYSIHSVLKEVDPSSLGTIPDLQEFFNLSQTIGNLGGGRFQNQFVQGSSAVPHPSKVNGRPCTPVNGEEGSGEQPRKRLLPPSPEDGPAALPTATAANTIA</sequence>